<dbReference type="GO" id="GO:0003676">
    <property type="term" value="F:nucleic acid binding"/>
    <property type="evidence" value="ECO:0007669"/>
    <property type="project" value="InterPro"/>
</dbReference>
<evidence type="ECO:0000256" key="1">
    <source>
        <dbReference type="SAM" id="MobiDB-lite"/>
    </source>
</evidence>
<dbReference type="Proteomes" id="UP000289738">
    <property type="component" value="Chromosome B04"/>
</dbReference>
<feature type="region of interest" description="Disordered" evidence="1">
    <location>
        <begin position="49"/>
        <end position="77"/>
    </location>
</feature>
<dbReference type="InterPro" id="IPR036875">
    <property type="entry name" value="Znf_CCHC_sf"/>
</dbReference>
<evidence type="ECO:0000313" key="2">
    <source>
        <dbReference type="EMBL" id="RYR14021.1"/>
    </source>
</evidence>
<keyword evidence="3" id="KW-1185">Reference proteome</keyword>
<name>A0A444ZJ46_ARAHY</name>
<proteinExistence type="predicted"/>
<evidence type="ECO:0008006" key="4">
    <source>
        <dbReference type="Google" id="ProtNLM"/>
    </source>
</evidence>
<gene>
    <name evidence="2" type="ORF">Ahy_B04g070698</name>
</gene>
<reference evidence="2 3" key="1">
    <citation type="submission" date="2019-01" db="EMBL/GenBank/DDBJ databases">
        <title>Sequencing of cultivated peanut Arachis hypogaea provides insights into genome evolution and oil improvement.</title>
        <authorList>
            <person name="Chen X."/>
        </authorList>
    </citation>
    <scope>NUCLEOTIDE SEQUENCE [LARGE SCALE GENOMIC DNA]</scope>
    <source>
        <strain evidence="3">cv. Fuhuasheng</strain>
        <tissue evidence="2">Leaves</tissue>
    </source>
</reference>
<dbReference type="GO" id="GO:0008270">
    <property type="term" value="F:zinc ion binding"/>
    <property type="evidence" value="ECO:0007669"/>
    <property type="project" value="InterPro"/>
</dbReference>
<dbReference type="EMBL" id="SDMP01000014">
    <property type="protein sequence ID" value="RYR14021.1"/>
    <property type="molecule type" value="Genomic_DNA"/>
</dbReference>
<evidence type="ECO:0000313" key="3">
    <source>
        <dbReference type="Proteomes" id="UP000289738"/>
    </source>
</evidence>
<dbReference type="AlphaFoldDB" id="A0A444ZJ46"/>
<comment type="caution">
    <text evidence="2">The sequence shown here is derived from an EMBL/GenBank/DDBJ whole genome shotgun (WGS) entry which is preliminary data.</text>
</comment>
<sequence>MKRKYNPIRCMYCSEIGHNKRSCAQKKATEAEEHARQLQLQLAVVAPAADGADPEVSTVPAKHNPAPADIAPSPTQPPIVIDISQSKITARPPKLKVIKGKARLQSSPKPTVAAPVAISAETIKGTSSAIAKKLANFMTFVPTPGFKPPRKTDK</sequence>
<organism evidence="2 3">
    <name type="scientific">Arachis hypogaea</name>
    <name type="common">Peanut</name>
    <dbReference type="NCBI Taxonomy" id="3818"/>
    <lineage>
        <taxon>Eukaryota</taxon>
        <taxon>Viridiplantae</taxon>
        <taxon>Streptophyta</taxon>
        <taxon>Embryophyta</taxon>
        <taxon>Tracheophyta</taxon>
        <taxon>Spermatophyta</taxon>
        <taxon>Magnoliopsida</taxon>
        <taxon>eudicotyledons</taxon>
        <taxon>Gunneridae</taxon>
        <taxon>Pentapetalae</taxon>
        <taxon>rosids</taxon>
        <taxon>fabids</taxon>
        <taxon>Fabales</taxon>
        <taxon>Fabaceae</taxon>
        <taxon>Papilionoideae</taxon>
        <taxon>50 kb inversion clade</taxon>
        <taxon>dalbergioids sensu lato</taxon>
        <taxon>Dalbergieae</taxon>
        <taxon>Pterocarpus clade</taxon>
        <taxon>Arachis</taxon>
    </lineage>
</organism>
<accession>A0A444ZJ46</accession>
<dbReference type="SUPFAM" id="SSF57756">
    <property type="entry name" value="Retrovirus zinc finger-like domains"/>
    <property type="match status" value="1"/>
</dbReference>
<protein>
    <recommendedName>
        <fullName evidence="4">CCHC-type domain-containing protein</fullName>
    </recommendedName>
</protein>